<protein>
    <submittedName>
        <fullName evidence="2">Homeobox domain-containing protein</fullName>
    </submittedName>
</protein>
<dbReference type="Proteomes" id="UP000095286">
    <property type="component" value="Unplaced"/>
</dbReference>
<sequence length="977" mass="110596">MSDIRSRLKANLTDFAAHTSAHGIPKAVSSNGKKRLLWLTVCSICLIAFCFQAHYIMQRFMANHKIVNVELKFENVEFPEITVCNLNPYKNSLARKMGSLKDTLNAFDTAIKSSLKEGHISRKKREVDKNRSLIQSKCRLHASGIYEAASDGSADCYCLVSDKFGFPWSCSLLAEWSFSTCQTCTLDSSICQIKDILSGNTDYDQAKVQTNSTIPCMCNNLSTDNEYCHLIDFNSFIPRWPLITKQGKCSCTDEEPCYLNDKGLSDCICFAPTESTQFYCRPRQSFVVHKCRDCSWIGECRKSFSIDALDTCLCTDKKCFSAEEANYNDEKSKNIVNLQKQIPIRNKRRIRGGSKKSNDISPGKDSMLIYAKCKCGNDVSCVGNMEAEDSEFDQLCLCVFNQKNGIVWPCYTPETWIERKCFRCNGTGACSYSNSTTKLGKKACYCTDVIRLCVETNEQQKSTPKIISSNITEVIRSIHENGTSGEVVDDILNKLIGQFDPIPRFWEISRTTIAPETVQKEIEKERAFGLKDVTDPIAIRAKSVENMLFAVNGLNDSDKRSLSYSKHEFVKKCSFNGRQCAVETDFKEYIDATYGNCFTFSVANKNEKLIIDKAGNTYGLRMELFVNISDYMPTTEASGVRLVVHSPETQPFADTQGYNAPTGFISSFGIRLKRVSRLPAPYGDCYDGKKGDDFIYRDKEYSTEGCVRSCYQRKFFKGCGCSDPRFPPYKNSKSCHVDNPVARDCLKREMIKAIMEDNCHCKQPCTSLVYGMTYSSARWPAGVNSKPACDSGLTPLECLNFYREQGVMIEVFFEQLNYEALEESEAFGVPPKSNTQQQYTQQEREEEEESNIGEEDMNMNDQISSNGESDLKYDSDSLTKRRGPRTTIKAKQLDILKQAFSVTPKPTRHIREQLAQETGLNMRVIQVWYQNRRSKERRLKHSRHNGGRGGRRNRGLENTSIIPPEFISAGKDGTNMY</sequence>
<reference evidence="2" key="1">
    <citation type="submission" date="2016-11" db="UniProtKB">
        <authorList>
            <consortium name="WormBaseParasite"/>
        </authorList>
    </citation>
    <scope>IDENTIFICATION</scope>
    <source>
        <strain evidence="2">KR3021</strain>
    </source>
</reference>
<evidence type="ECO:0000313" key="1">
    <source>
        <dbReference type="Proteomes" id="UP000095286"/>
    </source>
</evidence>
<evidence type="ECO:0000313" key="2">
    <source>
        <dbReference type="WBParaSite" id="RSKR_0000900000.1"/>
    </source>
</evidence>
<accession>A0AC35U936</accession>
<dbReference type="WBParaSite" id="RSKR_0000900000.1">
    <property type="protein sequence ID" value="RSKR_0000900000.1"/>
    <property type="gene ID" value="RSKR_0000900000"/>
</dbReference>
<organism evidence="1 2">
    <name type="scientific">Rhabditophanes sp. KR3021</name>
    <dbReference type="NCBI Taxonomy" id="114890"/>
    <lineage>
        <taxon>Eukaryota</taxon>
        <taxon>Metazoa</taxon>
        <taxon>Ecdysozoa</taxon>
        <taxon>Nematoda</taxon>
        <taxon>Chromadorea</taxon>
        <taxon>Rhabditida</taxon>
        <taxon>Tylenchina</taxon>
        <taxon>Panagrolaimomorpha</taxon>
        <taxon>Strongyloidoidea</taxon>
        <taxon>Alloionematidae</taxon>
        <taxon>Rhabditophanes</taxon>
    </lineage>
</organism>
<name>A0AC35U936_9BILA</name>
<proteinExistence type="predicted"/>